<dbReference type="InterPro" id="IPR036163">
    <property type="entry name" value="HMA_dom_sf"/>
</dbReference>
<evidence type="ECO:0000259" key="1">
    <source>
        <dbReference type="PROSITE" id="PS50846"/>
    </source>
</evidence>
<evidence type="ECO:0000313" key="2">
    <source>
        <dbReference type="EMBL" id="BDT79401.1"/>
    </source>
</evidence>
<organism evidence="2 3">
    <name type="scientific">Polynucleobacter yangtzensis</name>
    <dbReference type="NCBI Taxonomy" id="1743159"/>
    <lineage>
        <taxon>Bacteria</taxon>
        <taxon>Pseudomonadati</taxon>
        <taxon>Pseudomonadota</taxon>
        <taxon>Betaproteobacteria</taxon>
        <taxon>Burkholderiales</taxon>
        <taxon>Burkholderiaceae</taxon>
        <taxon>Polynucleobacter</taxon>
    </lineage>
</organism>
<dbReference type="PROSITE" id="PS50846">
    <property type="entry name" value="HMA_2"/>
    <property type="match status" value="1"/>
</dbReference>
<sequence length="72" mass="8049">MITVHLNIQGISSPECIGVIKSALKQVKDIKNIHVDWESGRVQITRSLKQSDDLIHLINHSGYRASLDLDEA</sequence>
<protein>
    <recommendedName>
        <fullName evidence="1">HMA domain-containing protein</fullName>
    </recommendedName>
</protein>
<name>A0ABM8CNL7_9BURK</name>
<keyword evidence="3" id="KW-1185">Reference proteome</keyword>
<dbReference type="Pfam" id="PF00403">
    <property type="entry name" value="HMA"/>
    <property type="match status" value="1"/>
</dbReference>
<dbReference type="RefSeq" id="WP_281744658.1">
    <property type="nucleotide sequence ID" value="NZ_AP026974.1"/>
</dbReference>
<dbReference type="SUPFAM" id="SSF55008">
    <property type="entry name" value="HMA, heavy metal-associated domain"/>
    <property type="match status" value="1"/>
</dbReference>
<accession>A0ABM8CNL7</accession>
<evidence type="ECO:0000313" key="3">
    <source>
        <dbReference type="Proteomes" id="UP001211204"/>
    </source>
</evidence>
<proteinExistence type="predicted"/>
<feature type="domain" description="HMA" evidence="1">
    <location>
        <begin position="2"/>
        <end position="66"/>
    </location>
</feature>
<gene>
    <name evidence="2" type="ORF">PKF032_12890</name>
</gene>
<dbReference type="Proteomes" id="UP001211204">
    <property type="component" value="Chromosome"/>
</dbReference>
<dbReference type="Gene3D" id="3.30.70.100">
    <property type="match status" value="1"/>
</dbReference>
<dbReference type="InterPro" id="IPR006121">
    <property type="entry name" value="HMA_dom"/>
</dbReference>
<dbReference type="EMBL" id="AP026974">
    <property type="protein sequence ID" value="BDT79401.1"/>
    <property type="molecule type" value="Genomic_DNA"/>
</dbReference>
<reference evidence="2 3" key="1">
    <citation type="submission" date="2022-11" db="EMBL/GenBank/DDBJ databases">
        <title>Complete Genome Sequences of three Polynucleobacter sp. Subcluster PnecC Strains KF022, KF023, and KF032 Isolated from a Shallow Eutrophic Lake in Japan.</title>
        <authorList>
            <person name="Ogata Y."/>
            <person name="Watanabe K."/>
            <person name="Takemine S."/>
            <person name="Shindo C."/>
            <person name="Kurokawa R."/>
            <person name="Suda W."/>
        </authorList>
    </citation>
    <scope>NUCLEOTIDE SEQUENCE [LARGE SCALE GENOMIC DNA]</scope>
    <source>
        <strain evidence="2 3">KF032</strain>
    </source>
</reference>